<dbReference type="EMBL" id="BPLR01000926">
    <property type="protein sequence ID" value="GIY98418.1"/>
    <property type="molecule type" value="Genomic_DNA"/>
</dbReference>
<gene>
    <name evidence="1" type="ORF">CEXT_645371</name>
</gene>
<dbReference type="AlphaFoldDB" id="A0AAV4XXA0"/>
<evidence type="ECO:0000313" key="2">
    <source>
        <dbReference type="Proteomes" id="UP001054945"/>
    </source>
</evidence>
<organism evidence="1 2">
    <name type="scientific">Caerostris extrusa</name>
    <name type="common">Bark spider</name>
    <name type="synonym">Caerostris bankana</name>
    <dbReference type="NCBI Taxonomy" id="172846"/>
    <lineage>
        <taxon>Eukaryota</taxon>
        <taxon>Metazoa</taxon>
        <taxon>Ecdysozoa</taxon>
        <taxon>Arthropoda</taxon>
        <taxon>Chelicerata</taxon>
        <taxon>Arachnida</taxon>
        <taxon>Araneae</taxon>
        <taxon>Araneomorphae</taxon>
        <taxon>Entelegynae</taxon>
        <taxon>Araneoidea</taxon>
        <taxon>Araneidae</taxon>
        <taxon>Caerostris</taxon>
    </lineage>
</organism>
<dbReference type="Proteomes" id="UP001054945">
    <property type="component" value="Unassembled WGS sequence"/>
</dbReference>
<name>A0AAV4XXA0_CAEEX</name>
<accession>A0AAV4XXA0</accession>
<keyword evidence="2" id="KW-1185">Reference proteome</keyword>
<reference evidence="1 2" key="1">
    <citation type="submission" date="2021-06" db="EMBL/GenBank/DDBJ databases">
        <title>Caerostris extrusa draft genome.</title>
        <authorList>
            <person name="Kono N."/>
            <person name="Arakawa K."/>
        </authorList>
    </citation>
    <scope>NUCLEOTIDE SEQUENCE [LARGE SCALE GENOMIC DNA]</scope>
</reference>
<evidence type="ECO:0000313" key="1">
    <source>
        <dbReference type="EMBL" id="GIY98418.1"/>
    </source>
</evidence>
<proteinExistence type="predicted"/>
<protein>
    <submittedName>
        <fullName evidence="1">Uncharacterized protein</fullName>
    </submittedName>
</protein>
<sequence>MHIRLFHTVHKYDPNRWQVNARKTSGNHSKTEVPLCCTECTFEQPASDVPSDFAFTVRLSKFATLTTTC</sequence>
<comment type="caution">
    <text evidence="1">The sequence shown here is derived from an EMBL/GenBank/DDBJ whole genome shotgun (WGS) entry which is preliminary data.</text>
</comment>